<feature type="transmembrane region" description="Helical" evidence="7">
    <location>
        <begin position="200"/>
        <end position="222"/>
    </location>
</feature>
<dbReference type="InterPro" id="IPR000515">
    <property type="entry name" value="MetI-like"/>
</dbReference>
<evidence type="ECO:0000256" key="4">
    <source>
        <dbReference type="ARBA" id="ARBA00022692"/>
    </source>
</evidence>
<accession>A0AAU7V8A4</accession>
<feature type="transmembrane region" description="Helical" evidence="7">
    <location>
        <begin position="29"/>
        <end position="51"/>
    </location>
</feature>
<feature type="transmembrane region" description="Helical" evidence="7">
    <location>
        <begin position="125"/>
        <end position="147"/>
    </location>
</feature>
<name>A0AAU7V8A4_9ACTO</name>
<sequence length="295" mass="32043">MTTSLSETRISTASVDPVPIRHKHSIGTVVSKTLLAIFGFVFFIPFIWMFLTSLKPSMEVLLGGADPFGSSIVWSNYQNVFTSIPFGRILLNTFFIAGVGAGIAVLVSVLNAYAFARLKFPGRSVLFFILVATLMLPVEVLVIPLFIGANELGMINTYSAVILPFAFGAFGTFLLREFLLSLPADYEEAARIDGASQFQLLWHVIVPLLRGPISIVGAFAFIDYWNNFLWPLIIITDPSKAPLQLGLSMFSGERGTDWGPLMAACSVAVLASLVIVILMQRQLAKGINIGGFGGK</sequence>
<organism evidence="9">
    <name type="scientific">Scrofimicrobium appendicitidis</name>
    <dbReference type="NCBI Taxonomy" id="3079930"/>
    <lineage>
        <taxon>Bacteria</taxon>
        <taxon>Bacillati</taxon>
        <taxon>Actinomycetota</taxon>
        <taxon>Actinomycetes</taxon>
        <taxon>Actinomycetales</taxon>
        <taxon>Actinomycetaceae</taxon>
        <taxon>Scrofimicrobium</taxon>
    </lineage>
</organism>
<protein>
    <submittedName>
        <fullName evidence="9">Carbohydrate ABC transporter permease</fullName>
    </submittedName>
</protein>
<keyword evidence="5 7" id="KW-1133">Transmembrane helix</keyword>
<evidence type="ECO:0000259" key="8">
    <source>
        <dbReference type="PROSITE" id="PS50928"/>
    </source>
</evidence>
<feature type="domain" description="ABC transmembrane type-1" evidence="8">
    <location>
        <begin position="90"/>
        <end position="279"/>
    </location>
</feature>
<dbReference type="PROSITE" id="PS50928">
    <property type="entry name" value="ABC_TM1"/>
    <property type="match status" value="1"/>
</dbReference>
<proteinExistence type="inferred from homology"/>
<gene>
    <name evidence="9" type="ORF">SAC06_02750</name>
</gene>
<dbReference type="KEGG" id="sapp:SAC06_02750"/>
<evidence type="ECO:0000256" key="6">
    <source>
        <dbReference type="ARBA" id="ARBA00023136"/>
    </source>
</evidence>
<comment type="similarity">
    <text evidence="7">Belongs to the binding-protein-dependent transport system permease family.</text>
</comment>
<keyword evidence="2 7" id="KW-0813">Transport</keyword>
<dbReference type="PANTHER" id="PTHR43744:SF8">
    <property type="entry name" value="SN-GLYCEROL-3-PHOSPHATE TRANSPORT SYSTEM PERMEASE PROTEIN UGPE"/>
    <property type="match status" value="1"/>
</dbReference>
<dbReference type="Gene3D" id="1.10.3720.10">
    <property type="entry name" value="MetI-like"/>
    <property type="match status" value="1"/>
</dbReference>
<evidence type="ECO:0000256" key="5">
    <source>
        <dbReference type="ARBA" id="ARBA00022989"/>
    </source>
</evidence>
<evidence type="ECO:0000256" key="1">
    <source>
        <dbReference type="ARBA" id="ARBA00004651"/>
    </source>
</evidence>
<dbReference type="SUPFAM" id="SSF161098">
    <property type="entry name" value="MetI-like"/>
    <property type="match status" value="1"/>
</dbReference>
<dbReference type="InterPro" id="IPR035906">
    <property type="entry name" value="MetI-like_sf"/>
</dbReference>
<feature type="transmembrane region" description="Helical" evidence="7">
    <location>
        <begin position="89"/>
        <end position="113"/>
    </location>
</feature>
<dbReference type="EMBL" id="CP138335">
    <property type="protein sequence ID" value="XBW08493.1"/>
    <property type="molecule type" value="Genomic_DNA"/>
</dbReference>
<dbReference type="GO" id="GO:0005886">
    <property type="term" value="C:plasma membrane"/>
    <property type="evidence" value="ECO:0007669"/>
    <property type="project" value="UniProtKB-SubCell"/>
</dbReference>
<keyword evidence="3" id="KW-1003">Cell membrane</keyword>
<dbReference type="GO" id="GO:0055085">
    <property type="term" value="P:transmembrane transport"/>
    <property type="evidence" value="ECO:0007669"/>
    <property type="project" value="InterPro"/>
</dbReference>
<evidence type="ECO:0000313" key="9">
    <source>
        <dbReference type="EMBL" id="XBW08493.1"/>
    </source>
</evidence>
<keyword evidence="4 7" id="KW-0812">Transmembrane</keyword>
<dbReference type="RefSeq" id="WP_350258693.1">
    <property type="nucleotide sequence ID" value="NZ_CP138335.1"/>
</dbReference>
<keyword evidence="6 7" id="KW-0472">Membrane</keyword>
<dbReference type="AlphaFoldDB" id="A0AAU7V8A4"/>
<evidence type="ECO:0000256" key="3">
    <source>
        <dbReference type="ARBA" id="ARBA00022475"/>
    </source>
</evidence>
<dbReference type="Pfam" id="PF00528">
    <property type="entry name" value="BPD_transp_1"/>
    <property type="match status" value="1"/>
</dbReference>
<feature type="transmembrane region" description="Helical" evidence="7">
    <location>
        <begin position="159"/>
        <end position="179"/>
    </location>
</feature>
<evidence type="ECO:0000256" key="2">
    <source>
        <dbReference type="ARBA" id="ARBA00022448"/>
    </source>
</evidence>
<comment type="subcellular location">
    <subcellularLocation>
        <location evidence="1 7">Cell membrane</location>
        <topology evidence="1 7">Multi-pass membrane protein</topology>
    </subcellularLocation>
</comment>
<feature type="transmembrane region" description="Helical" evidence="7">
    <location>
        <begin position="258"/>
        <end position="279"/>
    </location>
</feature>
<reference evidence="9" key="1">
    <citation type="submission" date="2023-11" db="EMBL/GenBank/DDBJ databases">
        <title>Scrofimicrobium hongkongense sp. nov., isolated from a patient with peritonitis.</title>
        <authorList>
            <person name="Lao H.Y."/>
            <person name="Wong A.Y.P."/>
            <person name="Ng T.L."/>
            <person name="Wong R.Y.L."/>
            <person name="Yau M.C.Y."/>
            <person name="Lam J.Y.W."/>
            <person name="Siu G.K.H."/>
        </authorList>
    </citation>
    <scope>NUCLEOTIDE SEQUENCE</scope>
    <source>
        <strain evidence="9">R131</strain>
    </source>
</reference>
<dbReference type="CDD" id="cd06261">
    <property type="entry name" value="TM_PBP2"/>
    <property type="match status" value="1"/>
</dbReference>
<dbReference type="PANTHER" id="PTHR43744">
    <property type="entry name" value="ABC TRANSPORTER PERMEASE PROTEIN MG189-RELATED-RELATED"/>
    <property type="match status" value="1"/>
</dbReference>
<evidence type="ECO:0000256" key="7">
    <source>
        <dbReference type="RuleBase" id="RU363032"/>
    </source>
</evidence>